<dbReference type="PANTHER" id="PTHR43100:SF1">
    <property type="entry name" value="GLUTAMATE SYNTHASE [NADPH] SMALL CHAIN"/>
    <property type="match status" value="1"/>
</dbReference>
<sequence>MTGGVVVVLGGTGRNFAAGMSGGIAYVLDEKGDFNIRFNPAMVELEKITEDEADGNAMAGLDTEQDEEGQELPKDMLAHDALHLEDAHSPACAPHRQRPWTADSGKLGRMFAGICQGHAGGVSEGVGRVNITIAILILMGNSQAREANAS</sequence>
<reference evidence="3" key="1">
    <citation type="submission" date="2019-02" db="EMBL/GenBank/DDBJ databases">
        <authorList>
            <person name="Gruber-Vodicka R. H."/>
            <person name="Seah K. B. B."/>
        </authorList>
    </citation>
    <scope>NUCLEOTIDE SEQUENCE</scope>
    <source>
        <strain evidence="2">BECK_S312</strain>
        <strain evidence="3">BECK_S426</strain>
    </source>
</reference>
<dbReference type="InterPro" id="IPR036485">
    <property type="entry name" value="Glu_synth_asu_C_sf"/>
</dbReference>
<accession>A0A450XHS3</accession>
<dbReference type="Pfam" id="PF01493">
    <property type="entry name" value="GXGXG"/>
    <property type="match status" value="1"/>
</dbReference>
<dbReference type="GO" id="GO:0016491">
    <property type="term" value="F:oxidoreductase activity"/>
    <property type="evidence" value="ECO:0007669"/>
    <property type="project" value="InterPro"/>
</dbReference>
<evidence type="ECO:0000259" key="1">
    <source>
        <dbReference type="Pfam" id="PF01493"/>
    </source>
</evidence>
<feature type="domain" description="Glutamate synthase alpha subunit C-terminal" evidence="1">
    <location>
        <begin position="1"/>
        <end position="52"/>
    </location>
</feature>
<evidence type="ECO:0000313" key="3">
    <source>
        <dbReference type="EMBL" id="VFK28852.1"/>
    </source>
</evidence>
<dbReference type="Gene3D" id="2.160.20.60">
    <property type="entry name" value="Glutamate synthase, alpha subunit, C-terminal domain"/>
    <property type="match status" value="1"/>
</dbReference>
<dbReference type="AlphaFoldDB" id="A0A450XHS3"/>
<dbReference type="InterPro" id="IPR002489">
    <property type="entry name" value="Glu_synth_asu_C"/>
</dbReference>
<organism evidence="3">
    <name type="scientific">Candidatus Kentrum sp. LPFa</name>
    <dbReference type="NCBI Taxonomy" id="2126335"/>
    <lineage>
        <taxon>Bacteria</taxon>
        <taxon>Pseudomonadati</taxon>
        <taxon>Pseudomonadota</taxon>
        <taxon>Gammaproteobacteria</taxon>
        <taxon>Candidatus Kentrum</taxon>
    </lineage>
</organism>
<proteinExistence type="predicted"/>
<dbReference type="PANTHER" id="PTHR43100">
    <property type="entry name" value="GLUTAMATE SYNTHASE [NADPH] SMALL CHAIN"/>
    <property type="match status" value="1"/>
</dbReference>
<dbReference type="EMBL" id="CAADFM010000031">
    <property type="protein sequence ID" value="VFK10025.1"/>
    <property type="molecule type" value="Genomic_DNA"/>
</dbReference>
<name>A0A450XHS3_9GAMM</name>
<dbReference type="SUPFAM" id="SSF69336">
    <property type="entry name" value="Alpha subunit of glutamate synthase, C-terminal domain"/>
    <property type="match status" value="1"/>
</dbReference>
<protein>
    <submittedName>
        <fullName evidence="3">GXGXG motif-containing protein</fullName>
    </submittedName>
</protein>
<dbReference type="EMBL" id="CAADFP010000075">
    <property type="protein sequence ID" value="VFK28852.1"/>
    <property type="molecule type" value="Genomic_DNA"/>
</dbReference>
<evidence type="ECO:0000313" key="2">
    <source>
        <dbReference type="EMBL" id="VFK10025.1"/>
    </source>
</evidence>
<gene>
    <name evidence="2" type="ORF">BECKLPF1236A_GA0070988_100311</name>
    <name evidence="3" type="ORF">BECKLPF1236C_GA0070990_100751</name>
</gene>
<dbReference type="InterPro" id="IPR051394">
    <property type="entry name" value="Glutamate_Synthase"/>
</dbReference>